<feature type="domain" description="Methionyl/Leucyl tRNA synthetase" evidence="12">
    <location>
        <begin position="65"/>
        <end position="436"/>
    </location>
</feature>
<evidence type="ECO:0000259" key="13">
    <source>
        <dbReference type="Pfam" id="PF19303"/>
    </source>
</evidence>
<keyword evidence="4 10" id="KW-0547">Nucleotide-binding</keyword>
<dbReference type="Proteomes" id="UP000224854">
    <property type="component" value="Unassembled WGS sequence"/>
</dbReference>
<dbReference type="InterPro" id="IPR015413">
    <property type="entry name" value="Methionyl/Leucyl_tRNA_Synth"/>
</dbReference>
<reference evidence="14 15" key="1">
    <citation type="submission" date="2017-06" db="EMBL/GenBank/DDBJ databases">
        <title>Ant-infecting Ophiocordyceps genomes reveal a high diversity of potential behavioral manipulation genes and a possible major role for enterotoxins.</title>
        <authorList>
            <person name="De Bekker C."/>
            <person name="Evans H.C."/>
            <person name="Brachmann A."/>
            <person name="Hughes D.P."/>
        </authorList>
    </citation>
    <scope>NUCLEOTIDE SEQUENCE [LARGE SCALE GENOMIC DNA]</scope>
    <source>
        <strain evidence="14 15">1348a</strain>
    </source>
</reference>
<comment type="caution">
    <text evidence="14">The sequence shown here is derived from an EMBL/GenBank/DDBJ whole genome shotgun (WGS) entry which is preliminary data.</text>
</comment>
<evidence type="ECO:0000256" key="6">
    <source>
        <dbReference type="ARBA" id="ARBA00022917"/>
    </source>
</evidence>
<dbReference type="InterPro" id="IPR014758">
    <property type="entry name" value="Met-tRNA_synth"/>
</dbReference>
<feature type="compositionally biased region" description="Basic and acidic residues" evidence="11">
    <location>
        <begin position="712"/>
        <end position="722"/>
    </location>
</feature>
<dbReference type="InterPro" id="IPR041872">
    <property type="entry name" value="Anticodon_Met"/>
</dbReference>
<dbReference type="Gene3D" id="1.10.730.10">
    <property type="entry name" value="Isoleucyl-tRNA Synthetase, Domain 1"/>
    <property type="match status" value="1"/>
</dbReference>
<keyword evidence="6 10" id="KW-0648">Protein biosynthesis</keyword>
<dbReference type="NCBIfam" id="TIGR00398">
    <property type="entry name" value="metG"/>
    <property type="match status" value="1"/>
</dbReference>
<accession>A0A2C5Y8A6</accession>
<evidence type="ECO:0000256" key="8">
    <source>
        <dbReference type="ARBA" id="ARBA00047364"/>
    </source>
</evidence>
<evidence type="ECO:0000256" key="1">
    <source>
        <dbReference type="ARBA" id="ARBA00005594"/>
    </source>
</evidence>
<dbReference type="Gene3D" id="3.40.50.620">
    <property type="entry name" value="HUPs"/>
    <property type="match status" value="1"/>
</dbReference>
<evidence type="ECO:0000313" key="15">
    <source>
        <dbReference type="Proteomes" id="UP000224854"/>
    </source>
</evidence>
<gene>
    <name evidence="14" type="ORF">CDD82_5011</name>
</gene>
<dbReference type="InterPro" id="IPR023457">
    <property type="entry name" value="Met-tRNA_synth_2"/>
</dbReference>
<dbReference type="GO" id="GO:0005524">
    <property type="term" value="F:ATP binding"/>
    <property type="evidence" value="ECO:0007669"/>
    <property type="project" value="UniProtKB-KW"/>
</dbReference>
<dbReference type="Gene3D" id="2.170.220.10">
    <property type="match status" value="1"/>
</dbReference>
<sequence>MRPSILRGSHVARQPLLATARSQWSNYSLKRLCRWNSSDNSSNNLDTASNNSSTSVSANPEKPFYITTPIFYVNGEPHIGHLFTLVLGDVMKRWQQLKGRQAFLSAGTDEHGIKVQREAEKRGISPSELCTENSELFRQLSIDANISHNVFIRTTDSNHQETVQHVFNKLRNSLPERLGLYKSSHQGWYCVTDECFYSEDVVRAGIDPQNGQPCQVNIETGNPVEWLTEDTWLFPLSQYKTRLLRWYDENPDWIMPRNRMAEVRQWVSSKLEDLSVTRPRARLSWGITDPGDDKQTIYVWIDALINYLTVTGYGSKWHTAKDDMGVWPADLQIIGKDILRFHAIYWPALLMALDLPLPKKLLCHGHWTLNDRKMSKSTGNVVDPFFAMCRWQVDPHRYCLARTANYDSDMNYGNQKIGLFYVKELQANLGNLLYRVTRPKANVRWSLREALESFRRGAFDKFIHHREPPRMFDRYVLLSNAFLKVDELFAGHMDMGNTQAALQSVQELLKQTNAFFSECAPWQLVKTDRQKSKVLLDWIIFNAGEALRVSSILLQPFMPEKATELLDELHVAKERRTLSWACKYKDDEYGADSLAQPSISALVKTEAMRNSKSETVETATCEGELDKQGQEHVQAAVDYGPRFRKWDTIFPPTLDTETTDKELRNALRDIIGGHINNKMYQMAELLRIEATMGEKNVSRLLKLDREIIDDRPLPAPETEKRVRPNRPNAKARKRILDKKIMAGDPTENPPKGKTISIKPWRKPELED</sequence>
<dbReference type="InterPro" id="IPR014729">
    <property type="entry name" value="Rossmann-like_a/b/a_fold"/>
</dbReference>
<dbReference type="EC" id="6.1.1.10" evidence="2"/>
<dbReference type="GO" id="GO:0004825">
    <property type="term" value="F:methionine-tRNA ligase activity"/>
    <property type="evidence" value="ECO:0007669"/>
    <property type="project" value="UniProtKB-EC"/>
</dbReference>
<feature type="region of interest" description="Disordered" evidence="11">
    <location>
        <begin position="40"/>
        <end position="59"/>
    </location>
</feature>
<dbReference type="Pfam" id="PF09334">
    <property type="entry name" value="tRNA-synt_1g"/>
    <property type="match status" value="1"/>
</dbReference>
<name>A0A2C5Y8A6_9HYPO</name>
<comment type="catalytic activity">
    <reaction evidence="8">
        <text>tRNA(Met) + L-methionine + ATP = L-methionyl-tRNA(Met) + AMP + diphosphate</text>
        <dbReference type="Rhea" id="RHEA:13481"/>
        <dbReference type="Rhea" id="RHEA-COMP:9667"/>
        <dbReference type="Rhea" id="RHEA-COMP:9698"/>
        <dbReference type="ChEBI" id="CHEBI:30616"/>
        <dbReference type="ChEBI" id="CHEBI:33019"/>
        <dbReference type="ChEBI" id="CHEBI:57844"/>
        <dbReference type="ChEBI" id="CHEBI:78442"/>
        <dbReference type="ChEBI" id="CHEBI:78530"/>
        <dbReference type="ChEBI" id="CHEBI:456215"/>
        <dbReference type="EC" id="6.1.1.10"/>
    </reaction>
</comment>
<keyword evidence="5 10" id="KW-0067">ATP-binding</keyword>
<dbReference type="Pfam" id="PF19303">
    <property type="entry name" value="Anticodon_3"/>
    <property type="match status" value="1"/>
</dbReference>
<dbReference type="FunFam" id="2.170.220.10:FF:000001">
    <property type="entry name" value="methionine--tRNA ligase, mitochondrial"/>
    <property type="match status" value="1"/>
</dbReference>
<proteinExistence type="inferred from homology"/>
<dbReference type="SUPFAM" id="SSF47323">
    <property type="entry name" value="Anticodon-binding domain of a subclass of class I aminoacyl-tRNA synthetases"/>
    <property type="match status" value="1"/>
</dbReference>
<dbReference type="PANTHER" id="PTHR43326">
    <property type="entry name" value="METHIONYL-TRNA SYNTHETASE"/>
    <property type="match status" value="1"/>
</dbReference>
<dbReference type="PANTHER" id="PTHR43326:SF1">
    <property type="entry name" value="METHIONINE--TRNA LIGASE, MITOCHONDRIAL"/>
    <property type="match status" value="1"/>
</dbReference>
<dbReference type="EMBL" id="NJEU01000440">
    <property type="protein sequence ID" value="PHH74298.1"/>
    <property type="molecule type" value="Genomic_DNA"/>
</dbReference>
<dbReference type="PRINTS" id="PR01041">
    <property type="entry name" value="TRNASYNTHMET"/>
</dbReference>
<dbReference type="CDD" id="cd00814">
    <property type="entry name" value="MetRS_core"/>
    <property type="match status" value="1"/>
</dbReference>
<comment type="similarity">
    <text evidence="1 10">Belongs to the class-I aminoacyl-tRNA synthetase family.</text>
</comment>
<organism evidence="14 15">
    <name type="scientific">Ophiocordyceps australis</name>
    <dbReference type="NCBI Taxonomy" id="1399860"/>
    <lineage>
        <taxon>Eukaryota</taxon>
        <taxon>Fungi</taxon>
        <taxon>Dikarya</taxon>
        <taxon>Ascomycota</taxon>
        <taxon>Pezizomycotina</taxon>
        <taxon>Sordariomycetes</taxon>
        <taxon>Hypocreomycetidae</taxon>
        <taxon>Hypocreales</taxon>
        <taxon>Ophiocordycipitaceae</taxon>
        <taxon>Ophiocordyceps</taxon>
    </lineage>
</organism>
<protein>
    <recommendedName>
        <fullName evidence="9">Probable methionine--tRNA ligase, mitochondrial</fullName>
        <ecNumber evidence="2">6.1.1.10</ecNumber>
    </recommendedName>
</protein>
<evidence type="ECO:0000259" key="12">
    <source>
        <dbReference type="Pfam" id="PF09334"/>
    </source>
</evidence>
<evidence type="ECO:0000256" key="5">
    <source>
        <dbReference type="ARBA" id="ARBA00022840"/>
    </source>
</evidence>
<dbReference type="GO" id="GO:0005739">
    <property type="term" value="C:mitochondrion"/>
    <property type="evidence" value="ECO:0007669"/>
    <property type="project" value="UniProtKB-ARBA"/>
</dbReference>
<evidence type="ECO:0000256" key="3">
    <source>
        <dbReference type="ARBA" id="ARBA00022598"/>
    </source>
</evidence>
<keyword evidence="15" id="KW-1185">Reference proteome</keyword>
<keyword evidence="3 10" id="KW-0436">Ligase</keyword>
<evidence type="ECO:0000256" key="7">
    <source>
        <dbReference type="ARBA" id="ARBA00023146"/>
    </source>
</evidence>
<evidence type="ECO:0000256" key="10">
    <source>
        <dbReference type="RuleBase" id="RU363039"/>
    </source>
</evidence>
<evidence type="ECO:0000313" key="14">
    <source>
        <dbReference type="EMBL" id="PHH74298.1"/>
    </source>
</evidence>
<evidence type="ECO:0000256" key="4">
    <source>
        <dbReference type="ARBA" id="ARBA00022741"/>
    </source>
</evidence>
<keyword evidence="7 10" id="KW-0030">Aminoacyl-tRNA synthetase</keyword>
<evidence type="ECO:0000256" key="11">
    <source>
        <dbReference type="SAM" id="MobiDB-lite"/>
    </source>
</evidence>
<feature type="region of interest" description="Disordered" evidence="11">
    <location>
        <begin position="712"/>
        <end position="767"/>
    </location>
</feature>
<dbReference type="SUPFAM" id="SSF52374">
    <property type="entry name" value="Nucleotidylyl transferase"/>
    <property type="match status" value="1"/>
</dbReference>
<dbReference type="InterPro" id="IPR009080">
    <property type="entry name" value="tRNAsynth_Ia_anticodon-bd"/>
</dbReference>
<feature type="domain" description="Methionyl-tRNA synthetase anticodon-binding" evidence="13">
    <location>
        <begin position="489"/>
        <end position="574"/>
    </location>
</feature>
<evidence type="ECO:0000256" key="9">
    <source>
        <dbReference type="ARBA" id="ARBA00068817"/>
    </source>
</evidence>
<dbReference type="InterPro" id="IPR033911">
    <property type="entry name" value="MetRS_core"/>
</dbReference>
<evidence type="ECO:0000256" key="2">
    <source>
        <dbReference type="ARBA" id="ARBA00012838"/>
    </source>
</evidence>
<dbReference type="OrthoDB" id="24670at2759"/>
<dbReference type="GO" id="GO:0006431">
    <property type="term" value="P:methionyl-tRNA aminoacylation"/>
    <property type="evidence" value="ECO:0007669"/>
    <property type="project" value="InterPro"/>
</dbReference>
<dbReference type="AlphaFoldDB" id="A0A2C5Y8A6"/>